<reference evidence="8" key="1">
    <citation type="submission" date="2022-12" db="EMBL/GenBank/DDBJ databases">
        <authorList>
            <person name="Brejova B."/>
        </authorList>
    </citation>
    <scope>NUCLEOTIDE SEQUENCE</scope>
</reference>
<dbReference type="GO" id="GO:0043409">
    <property type="term" value="P:negative regulation of MAPK cascade"/>
    <property type="evidence" value="ECO:0007669"/>
    <property type="project" value="TreeGrafter"/>
</dbReference>
<evidence type="ECO:0000259" key="6">
    <source>
        <dbReference type="PROSITE" id="PS50054"/>
    </source>
</evidence>
<dbReference type="Pfam" id="PF00782">
    <property type="entry name" value="DSPc"/>
    <property type="match status" value="1"/>
</dbReference>
<dbReference type="GO" id="GO:0005829">
    <property type="term" value="C:cytosol"/>
    <property type="evidence" value="ECO:0007669"/>
    <property type="project" value="TreeGrafter"/>
</dbReference>
<evidence type="ECO:0000256" key="1">
    <source>
        <dbReference type="ARBA" id="ARBA00008601"/>
    </source>
</evidence>
<evidence type="ECO:0000256" key="3">
    <source>
        <dbReference type="ARBA" id="ARBA00022801"/>
    </source>
</evidence>
<dbReference type="EMBL" id="CANTUO010000001">
    <property type="protein sequence ID" value="CAI5757003.1"/>
    <property type="molecule type" value="Genomic_DNA"/>
</dbReference>
<feature type="domain" description="Tyrosine specific protein phosphatases" evidence="7">
    <location>
        <begin position="357"/>
        <end position="412"/>
    </location>
</feature>
<evidence type="ECO:0000256" key="5">
    <source>
        <dbReference type="SAM" id="MobiDB-lite"/>
    </source>
</evidence>
<dbReference type="PROSITE" id="PS50054">
    <property type="entry name" value="TYR_PHOSPHATASE_DUAL"/>
    <property type="match status" value="1"/>
</dbReference>
<dbReference type="GO" id="GO:0017017">
    <property type="term" value="F:MAP kinase tyrosine/serine/threonine phosphatase activity"/>
    <property type="evidence" value="ECO:0007669"/>
    <property type="project" value="TreeGrafter"/>
</dbReference>
<keyword evidence="9" id="KW-1185">Reference proteome</keyword>
<feature type="region of interest" description="Disordered" evidence="5">
    <location>
        <begin position="38"/>
        <end position="80"/>
    </location>
</feature>
<feature type="region of interest" description="Disordered" evidence="5">
    <location>
        <begin position="97"/>
        <end position="149"/>
    </location>
</feature>
<proteinExistence type="inferred from homology"/>
<dbReference type="GO" id="GO:0033550">
    <property type="term" value="F:MAP kinase tyrosine phosphatase activity"/>
    <property type="evidence" value="ECO:0007669"/>
    <property type="project" value="TreeGrafter"/>
</dbReference>
<dbReference type="CDD" id="cd14521">
    <property type="entry name" value="DSP_fungal_SDP1-like"/>
    <property type="match status" value="1"/>
</dbReference>
<feature type="domain" description="Tyrosine-protein phosphatase" evidence="6">
    <location>
        <begin position="297"/>
        <end position="444"/>
    </location>
</feature>
<evidence type="ECO:0000313" key="9">
    <source>
        <dbReference type="Proteomes" id="UP001152885"/>
    </source>
</evidence>
<dbReference type="GO" id="GO:0005634">
    <property type="term" value="C:nucleus"/>
    <property type="evidence" value="ECO:0007669"/>
    <property type="project" value="TreeGrafter"/>
</dbReference>
<dbReference type="PANTHER" id="PTHR10159">
    <property type="entry name" value="DUAL SPECIFICITY PROTEIN PHOSPHATASE"/>
    <property type="match status" value="1"/>
</dbReference>
<comment type="similarity">
    <text evidence="1">Belongs to the protein-tyrosine phosphatase family. Non-receptor class dual specificity subfamily.</text>
</comment>
<accession>A0A9W4TWJ8</accession>
<dbReference type="InterPro" id="IPR000387">
    <property type="entry name" value="Tyr_Pase_dom"/>
</dbReference>
<evidence type="ECO:0000259" key="7">
    <source>
        <dbReference type="PROSITE" id="PS50056"/>
    </source>
</evidence>
<dbReference type="PROSITE" id="PS00383">
    <property type="entry name" value="TYR_PHOSPHATASE_1"/>
    <property type="match status" value="1"/>
</dbReference>
<keyword evidence="3" id="KW-0378">Hydrolase</keyword>
<dbReference type="PANTHER" id="PTHR10159:SF519">
    <property type="entry name" value="DUAL SPECIFICITY PROTEIN PHOSPHATASE MPK3"/>
    <property type="match status" value="1"/>
</dbReference>
<evidence type="ECO:0000256" key="2">
    <source>
        <dbReference type="ARBA" id="ARBA00013064"/>
    </source>
</evidence>
<organism evidence="8 9">
    <name type="scientific">Candida verbasci</name>
    <dbReference type="NCBI Taxonomy" id="1227364"/>
    <lineage>
        <taxon>Eukaryota</taxon>
        <taxon>Fungi</taxon>
        <taxon>Dikarya</taxon>
        <taxon>Ascomycota</taxon>
        <taxon>Saccharomycotina</taxon>
        <taxon>Pichiomycetes</taxon>
        <taxon>Debaryomycetaceae</taxon>
        <taxon>Candida/Lodderomyces clade</taxon>
        <taxon>Candida</taxon>
    </lineage>
</organism>
<dbReference type="SMART" id="SM00195">
    <property type="entry name" value="DSPc"/>
    <property type="match status" value="1"/>
</dbReference>
<dbReference type="InterPro" id="IPR029021">
    <property type="entry name" value="Prot-tyrosine_phosphatase-like"/>
</dbReference>
<dbReference type="SUPFAM" id="SSF52799">
    <property type="entry name" value="(Phosphotyrosine protein) phosphatases II"/>
    <property type="match status" value="1"/>
</dbReference>
<evidence type="ECO:0000256" key="4">
    <source>
        <dbReference type="ARBA" id="ARBA00022912"/>
    </source>
</evidence>
<dbReference type="Proteomes" id="UP001152885">
    <property type="component" value="Unassembled WGS sequence"/>
</dbReference>
<feature type="compositionally biased region" description="Low complexity" evidence="5">
    <location>
        <begin position="97"/>
        <end position="144"/>
    </location>
</feature>
<dbReference type="InterPro" id="IPR020422">
    <property type="entry name" value="TYR_PHOSPHATASE_DUAL_dom"/>
</dbReference>
<feature type="region of interest" description="Disordered" evidence="5">
    <location>
        <begin position="1"/>
        <end position="21"/>
    </location>
</feature>
<dbReference type="PROSITE" id="PS50056">
    <property type="entry name" value="TYR_PHOSPHATASE_2"/>
    <property type="match status" value="1"/>
</dbReference>
<evidence type="ECO:0000313" key="8">
    <source>
        <dbReference type="EMBL" id="CAI5757003.1"/>
    </source>
</evidence>
<dbReference type="InterPro" id="IPR000340">
    <property type="entry name" value="Dual-sp_phosphatase_cat-dom"/>
</dbReference>
<dbReference type="EC" id="3.1.3.48" evidence="2"/>
<dbReference type="Gene3D" id="3.90.190.10">
    <property type="entry name" value="Protein tyrosine phosphatase superfamily"/>
    <property type="match status" value="1"/>
</dbReference>
<protein>
    <recommendedName>
        <fullName evidence="2">protein-tyrosine-phosphatase</fullName>
        <ecNumber evidence="2">3.1.3.48</ecNumber>
    </recommendedName>
</protein>
<feature type="compositionally biased region" description="Low complexity" evidence="5">
    <location>
        <begin position="38"/>
        <end position="62"/>
    </location>
</feature>
<keyword evidence="4" id="KW-0904">Protein phosphatase</keyword>
<dbReference type="GO" id="GO:0008330">
    <property type="term" value="F:protein tyrosine/threonine phosphatase activity"/>
    <property type="evidence" value="ECO:0007669"/>
    <property type="project" value="TreeGrafter"/>
</dbReference>
<gene>
    <name evidence="8" type="ORF">CANVERA_P1520</name>
</gene>
<dbReference type="OrthoDB" id="426001at2759"/>
<dbReference type="InterPro" id="IPR016130">
    <property type="entry name" value="Tyr_Pase_AS"/>
</dbReference>
<dbReference type="AlphaFoldDB" id="A0A9W4TWJ8"/>
<sequence>MSSNDHDRITNSQDNVNKDTYLLDRPPQTLLNHNYSSSISSISSTTSSINSINSPPSKKISSGTINYSPKHSRKPNSFHLNRNMKNLSLNLNDSNHNQWQQQQLQNSQPSQNQVQQSMKQHTQTNSNSSFSSSNSNSNSFFKNSEGSPIKRSTITNNLINNSSLQTPFVTHTPTVPPKIPKAPDSIDSQQSYKFPPISNELGNLEENGYKQENNDLENFIPPIPPPFAFSNNSNKHYSPLSTPPILQSPVKKAFSSKSKTNSPLETNFSQNVKKNGNAKPVVEELQEKSLINAYPNGPRNVLNNLIYLYSDPNLSNIDLNAFNLVINVAKECKNLSKNHDNLEYLYLPWSHNSSISKDLLYLTEKIDYYYNQNLKILIHCQCGVSRSACVVVAYLMKKFKIDVNKAYEILKNGDSSLNIDKCDRICPNMSLIFELMEFNDILNNKEFTTQSILLNTPPKLNI</sequence>
<name>A0A9W4TWJ8_9ASCO</name>
<comment type="caution">
    <text evidence="8">The sequence shown here is derived from an EMBL/GenBank/DDBJ whole genome shotgun (WGS) entry which is preliminary data.</text>
</comment>